<sequence length="121" mass="14086">MNRLAPVSEEPLNEENSATNSTKKAQTWRNWFRDHFPQLFHKKSGLKILLSVLGCPLFPVLVHPKHHISQVSSRYLVHLLRVHLVIQFKSSDAGNLLSLADRFSFYPIFVVFYHDNFAFPR</sequence>
<dbReference type="OrthoDB" id="1844642at2759"/>
<protein>
    <submittedName>
        <fullName evidence="2">Uncharacterized protein</fullName>
    </submittedName>
</protein>
<evidence type="ECO:0000313" key="3">
    <source>
        <dbReference type="Proteomes" id="UP000231279"/>
    </source>
</evidence>
<name>A0A2G9HT03_9LAMI</name>
<dbReference type="EMBL" id="NKXS01001132">
    <property type="protein sequence ID" value="PIN20430.1"/>
    <property type="molecule type" value="Genomic_DNA"/>
</dbReference>
<accession>A0A2G9HT03</accession>
<proteinExistence type="predicted"/>
<dbReference type="AlphaFoldDB" id="A0A2G9HT03"/>
<reference evidence="3" key="1">
    <citation type="journal article" date="2018" name="Gigascience">
        <title>Genome assembly of the Pink Ipe (Handroanthus impetiginosus, Bignoniaceae), a highly valued, ecologically keystone Neotropical timber forest tree.</title>
        <authorList>
            <person name="Silva-Junior O.B."/>
            <person name="Grattapaglia D."/>
            <person name="Novaes E."/>
            <person name="Collevatti R.G."/>
        </authorList>
    </citation>
    <scope>NUCLEOTIDE SEQUENCE [LARGE SCALE GENOMIC DNA]</scope>
    <source>
        <strain evidence="3">cv. UFG-1</strain>
    </source>
</reference>
<dbReference type="Proteomes" id="UP000231279">
    <property type="component" value="Unassembled WGS sequence"/>
</dbReference>
<gene>
    <name evidence="2" type="ORF">CDL12_06900</name>
</gene>
<organism evidence="2 3">
    <name type="scientific">Handroanthus impetiginosus</name>
    <dbReference type="NCBI Taxonomy" id="429701"/>
    <lineage>
        <taxon>Eukaryota</taxon>
        <taxon>Viridiplantae</taxon>
        <taxon>Streptophyta</taxon>
        <taxon>Embryophyta</taxon>
        <taxon>Tracheophyta</taxon>
        <taxon>Spermatophyta</taxon>
        <taxon>Magnoliopsida</taxon>
        <taxon>eudicotyledons</taxon>
        <taxon>Gunneridae</taxon>
        <taxon>Pentapetalae</taxon>
        <taxon>asterids</taxon>
        <taxon>lamiids</taxon>
        <taxon>Lamiales</taxon>
        <taxon>Bignoniaceae</taxon>
        <taxon>Crescentiina</taxon>
        <taxon>Tabebuia alliance</taxon>
        <taxon>Handroanthus</taxon>
    </lineage>
</organism>
<comment type="caution">
    <text evidence="2">The sequence shown here is derived from an EMBL/GenBank/DDBJ whole genome shotgun (WGS) entry which is preliminary data.</text>
</comment>
<keyword evidence="3" id="KW-1185">Reference proteome</keyword>
<evidence type="ECO:0000256" key="1">
    <source>
        <dbReference type="SAM" id="MobiDB-lite"/>
    </source>
</evidence>
<dbReference type="STRING" id="429701.A0A2G9HT03"/>
<feature type="region of interest" description="Disordered" evidence="1">
    <location>
        <begin position="1"/>
        <end position="22"/>
    </location>
</feature>
<evidence type="ECO:0000313" key="2">
    <source>
        <dbReference type="EMBL" id="PIN20430.1"/>
    </source>
</evidence>